<organism evidence="2 4">
    <name type="scientific">Cupriavidus campinensis</name>
    <dbReference type="NCBI Taxonomy" id="151783"/>
    <lineage>
        <taxon>Bacteria</taxon>
        <taxon>Pseudomonadati</taxon>
        <taxon>Pseudomonadota</taxon>
        <taxon>Betaproteobacteria</taxon>
        <taxon>Burkholderiales</taxon>
        <taxon>Burkholderiaceae</taxon>
        <taxon>Cupriavidus</taxon>
    </lineage>
</organism>
<evidence type="ECO:0000313" key="1">
    <source>
        <dbReference type="EMBL" id="TSP12355.1"/>
    </source>
</evidence>
<dbReference type="Pfam" id="PF11663">
    <property type="entry name" value="Toxin_YhaV"/>
    <property type="match status" value="1"/>
</dbReference>
<evidence type="ECO:0000313" key="2">
    <source>
        <dbReference type="EMBL" id="URF03466.1"/>
    </source>
</evidence>
<sequence>MAAPQTETPVVNGWRLYAHPLFIDQLTSLANAVEALARKDPEGYRQKNATKRLVAIFELMMNRIPSDPANADYRLGGTLGDTHKHWCRARFFQQYRLFYRFNAQQKVIVFGWVNDETTMRAYESKTDAYRVFAKMLANGNPPDDWDSLLAAARLAERDLAGIVTPLRSVSMN</sequence>
<dbReference type="Proteomes" id="UP000318943">
    <property type="component" value="Unassembled WGS sequence"/>
</dbReference>
<accession>A0AAE9HZ34</accession>
<dbReference type="RefSeq" id="WP_144197940.1">
    <property type="nucleotide sequence ID" value="NZ_CAJPVH010000095.1"/>
</dbReference>
<dbReference type="AlphaFoldDB" id="A0AAE9HZ34"/>
<proteinExistence type="predicted"/>
<dbReference type="EMBL" id="VCIZ01000006">
    <property type="protein sequence ID" value="TSP12355.1"/>
    <property type="molecule type" value="Genomic_DNA"/>
</dbReference>
<reference evidence="2" key="2">
    <citation type="journal article" date="2022" name="Microbiol. Resour. Announc.">
        <title>Genome Sequence of Cupriavidus campinensis Strain G5, a Member of a Bacterial Consortium Capable of Polyethylene Degradation.</title>
        <authorList>
            <person name="Schneider B."/>
            <person name="Pfeiffer F."/>
            <person name="Dyall-Smith M."/>
            <person name="Kunte H.J."/>
        </authorList>
    </citation>
    <scope>NUCLEOTIDE SEQUENCE</scope>
    <source>
        <strain evidence="2">G5</strain>
    </source>
</reference>
<evidence type="ECO:0000313" key="3">
    <source>
        <dbReference type="Proteomes" id="UP000318943"/>
    </source>
</evidence>
<dbReference type="KEGG" id="ccam:M5D45_13145"/>
<protein>
    <submittedName>
        <fullName evidence="2">Type II toxin-antitoxin system YhaV family toxin</fullName>
    </submittedName>
</protein>
<name>A0AAE9HZ34_9BURK</name>
<dbReference type="GO" id="GO:0004540">
    <property type="term" value="F:RNA nuclease activity"/>
    <property type="evidence" value="ECO:0007669"/>
    <property type="project" value="InterPro"/>
</dbReference>
<dbReference type="InterPro" id="IPR021679">
    <property type="entry name" value="Toxin_endonuclease_YhaV"/>
</dbReference>
<gene>
    <name evidence="1" type="ORF">FGG12_12220</name>
    <name evidence="2" type="ORF">M5D45_13145</name>
</gene>
<dbReference type="EMBL" id="CP097330">
    <property type="protein sequence ID" value="URF03466.1"/>
    <property type="molecule type" value="Genomic_DNA"/>
</dbReference>
<dbReference type="GO" id="GO:0110001">
    <property type="term" value="C:toxin-antitoxin complex"/>
    <property type="evidence" value="ECO:0007669"/>
    <property type="project" value="InterPro"/>
</dbReference>
<keyword evidence="3" id="KW-1185">Reference proteome</keyword>
<reference evidence="2" key="3">
    <citation type="submission" date="2022-05" db="EMBL/GenBank/DDBJ databases">
        <authorList>
            <person name="Kunte H.-J."/>
        </authorList>
    </citation>
    <scope>NUCLEOTIDE SEQUENCE</scope>
    <source>
        <strain evidence="2">G5</strain>
    </source>
</reference>
<dbReference type="Proteomes" id="UP001056132">
    <property type="component" value="Chromosome 1"/>
</dbReference>
<evidence type="ECO:0000313" key="4">
    <source>
        <dbReference type="Proteomes" id="UP001056132"/>
    </source>
</evidence>
<reference evidence="1 3" key="1">
    <citation type="submission" date="2019-05" db="EMBL/GenBank/DDBJ databases">
        <title>Whole genome sequence analysis of Cupriavidus campinensis S14E4C strain.</title>
        <authorList>
            <person name="Abbaszade G."/>
            <person name="Szabo A."/>
            <person name="Toumi M."/>
            <person name="Toth E."/>
        </authorList>
    </citation>
    <scope>NUCLEOTIDE SEQUENCE [LARGE SCALE GENOMIC DNA]</scope>
    <source>
        <strain evidence="1 3">S14E4C</strain>
    </source>
</reference>